<comment type="similarity">
    <text evidence="1">Belongs to the peptidase S49 family.</text>
</comment>
<dbReference type="GO" id="GO:0004252">
    <property type="term" value="F:serine-type endopeptidase activity"/>
    <property type="evidence" value="ECO:0007669"/>
    <property type="project" value="InterPro"/>
</dbReference>
<gene>
    <name evidence="6" type="primary">sppA</name>
    <name evidence="6" type="ORF">K8I29_02395</name>
</gene>
<evidence type="ECO:0000256" key="1">
    <source>
        <dbReference type="ARBA" id="ARBA00008683"/>
    </source>
</evidence>
<organism evidence="6 7">
    <name type="scientific">Candidatus Nitrobium versatile</name>
    <dbReference type="NCBI Taxonomy" id="2884831"/>
    <lineage>
        <taxon>Bacteria</taxon>
        <taxon>Pseudomonadati</taxon>
        <taxon>Nitrospirota</taxon>
        <taxon>Nitrospiria</taxon>
        <taxon>Nitrospirales</taxon>
        <taxon>Nitrospiraceae</taxon>
        <taxon>Candidatus Nitrobium</taxon>
    </lineage>
</organism>
<dbReference type="Pfam" id="PF01343">
    <property type="entry name" value="Peptidase_S49"/>
    <property type="match status" value="1"/>
</dbReference>
<dbReference type="PANTHER" id="PTHR42987">
    <property type="entry name" value="PEPTIDASE S49"/>
    <property type="match status" value="1"/>
</dbReference>
<evidence type="ECO:0000313" key="6">
    <source>
        <dbReference type="EMBL" id="MBZ0155049.1"/>
    </source>
</evidence>
<comment type="caution">
    <text evidence="6">The sequence shown here is derived from an EMBL/GenBank/DDBJ whole genome shotgun (WGS) entry which is preliminary data.</text>
</comment>
<keyword evidence="4" id="KW-0720">Serine protease</keyword>
<evidence type="ECO:0000256" key="3">
    <source>
        <dbReference type="ARBA" id="ARBA00022801"/>
    </source>
</evidence>
<name>A0A953JA37_9BACT</name>
<dbReference type="CDD" id="cd07023">
    <property type="entry name" value="S49_Sppa_N_C"/>
    <property type="match status" value="1"/>
</dbReference>
<dbReference type="InterPro" id="IPR002142">
    <property type="entry name" value="Peptidase_S49"/>
</dbReference>
<dbReference type="InterPro" id="IPR004635">
    <property type="entry name" value="Pept_S49_SppA"/>
</dbReference>
<evidence type="ECO:0000256" key="4">
    <source>
        <dbReference type="ARBA" id="ARBA00022825"/>
    </source>
</evidence>
<dbReference type="InterPro" id="IPR047272">
    <property type="entry name" value="S49_SppA_C"/>
</dbReference>
<dbReference type="AlphaFoldDB" id="A0A953JA37"/>
<protein>
    <submittedName>
        <fullName evidence="6">Signal peptide peptidase SppA</fullName>
    </submittedName>
</protein>
<dbReference type="Gene3D" id="3.90.226.10">
    <property type="entry name" value="2-enoyl-CoA Hydratase, Chain A, domain 1"/>
    <property type="match status" value="2"/>
</dbReference>
<reference evidence="6" key="2">
    <citation type="submission" date="2021-08" db="EMBL/GenBank/DDBJ databases">
        <authorList>
            <person name="Dalcin Martins P."/>
        </authorList>
    </citation>
    <scope>NUCLEOTIDE SEQUENCE</scope>
    <source>
        <strain evidence="6">MAG_39</strain>
    </source>
</reference>
<evidence type="ECO:0000313" key="7">
    <source>
        <dbReference type="Proteomes" id="UP000705867"/>
    </source>
</evidence>
<feature type="domain" description="Peptidase S49" evidence="5">
    <location>
        <begin position="95"/>
        <end position="242"/>
    </location>
</feature>
<dbReference type="PANTHER" id="PTHR42987:SF7">
    <property type="entry name" value="SIGNAL PEPTIDE PEPTIDASE SPPA-RELATED"/>
    <property type="match status" value="1"/>
</dbReference>
<evidence type="ECO:0000256" key="2">
    <source>
        <dbReference type="ARBA" id="ARBA00022670"/>
    </source>
</evidence>
<reference evidence="6" key="1">
    <citation type="journal article" date="2021" name="bioRxiv">
        <title>Unraveling nitrogen, sulfur and carbon metabolic pathways and microbial community transcriptional responses to substrate deprivation and toxicity stresses in a bioreactor mimicking anoxic brackish coastal sediment conditions.</title>
        <authorList>
            <person name="Martins P.D."/>
            <person name="Echeveste M.J."/>
            <person name="Arshad A."/>
            <person name="Kurth J."/>
            <person name="Ouboter H."/>
            <person name="Jetten M.S.M."/>
            <person name="Welte C.U."/>
        </authorList>
    </citation>
    <scope>NUCLEOTIDE SEQUENCE</scope>
    <source>
        <strain evidence="6">MAG_39</strain>
    </source>
</reference>
<keyword evidence="2" id="KW-0645">Protease</keyword>
<accession>A0A953JA37</accession>
<dbReference type="GO" id="GO:0006508">
    <property type="term" value="P:proteolysis"/>
    <property type="evidence" value="ECO:0007669"/>
    <property type="project" value="UniProtKB-KW"/>
</dbReference>
<dbReference type="EMBL" id="JAIOIV010000018">
    <property type="protein sequence ID" value="MBZ0155049.1"/>
    <property type="molecule type" value="Genomic_DNA"/>
</dbReference>
<dbReference type="InterPro" id="IPR001907">
    <property type="entry name" value="ClpP"/>
</dbReference>
<dbReference type="PRINTS" id="PR00127">
    <property type="entry name" value="CLPPROTEASEP"/>
</dbReference>
<keyword evidence="3" id="KW-0378">Hydrolase</keyword>
<dbReference type="InterPro" id="IPR029045">
    <property type="entry name" value="ClpP/crotonase-like_dom_sf"/>
</dbReference>
<dbReference type="Proteomes" id="UP000705867">
    <property type="component" value="Unassembled WGS sequence"/>
</dbReference>
<proteinExistence type="inferred from homology"/>
<sequence>MKAKKICVFIGIFLSVLIVLSALVTFSQKGGLSLGERVAVVRVEGPLLEAKSVVDEIKGYVKDSSIRAIVLRVNSPGGGVVPSQEIYDEVRRAVAVKKVVVSMGAVAASGGYYISAPASRIIANPGTITGSIGVIMEVPNIRELMNKLGIQTEVIKSGKHKDIASVFRGIGKEEREILQRVMDDVHEQFISAVAEGRKMPVEKVRPIADGRIFSGRQAVQAGLVDELGDLDHAVKTASRMAGIRGEPEVVTKKEKSPILDLLSGRFPEGLSKIIPKLELKYIYMQ</sequence>
<dbReference type="GO" id="GO:0004176">
    <property type="term" value="F:ATP-dependent peptidase activity"/>
    <property type="evidence" value="ECO:0007669"/>
    <property type="project" value="InterPro"/>
</dbReference>
<dbReference type="SUPFAM" id="SSF52096">
    <property type="entry name" value="ClpP/crotonase"/>
    <property type="match status" value="1"/>
</dbReference>
<dbReference type="NCBIfam" id="TIGR00706">
    <property type="entry name" value="SppA_dom"/>
    <property type="match status" value="1"/>
</dbReference>
<evidence type="ECO:0000259" key="5">
    <source>
        <dbReference type="Pfam" id="PF01343"/>
    </source>
</evidence>